<organism evidence="2 3">
    <name type="scientific">Nitrosococcus wardiae</name>
    <dbReference type="NCBI Taxonomy" id="1814290"/>
    <lineage>
        <taxon>Bacteria</taxon>
        <taxon>Pseudomonadati</taxon>
        <taxon>Pseudomonadota</taxon>
        <taxon>Gammaproteobacteria</taxon>
        <taxon>Chromatiales</taxon>
        <taxon>Chromatiaceae</taxon>
        <taxon>Nitrosococcus</taxon>
    </lineage>
</organism>
<gene>
    <name evidence="2" type="ORF">E3U44_00600</name>
</gene>
<dbReference type="RefSeq" id="WP_134356179.1">
    <property type="nucleotide sequence ID" value="NZ_CP038033.1"/>
</dbReference>
<dbReference type="OrthoDB" id="5772463at2"/>
<evidence type="ECO:0000256" key="1">
    <source>
        <dbReference type="SAM" id="MobiDB-lite"/>
    </source>
</evidence>
<accession>A0A4P7BXJ0</accession>
<dbReference type="EMBL" id="CP038033">
    <property type="protein sequence ID" value="QBQ53162.1"/>
    <property type="molecule type" value="Genomic_DNA"/>
</dbReference>
<evidence type="ECO:0000313" key="2">
    <source>
        <dbReference type="EMBL" id="QBQ53162.1"/>
    </source>
</evidence>
<feature type="region of interest" description="Disordered" evidence="1">
    <location>
        <begin position="101"/>
        <end position="120"/>
    </location>
</feature>
<proteinExistence type="predicted"/>
<name>A0A4P7BXJ0_9GAMM</name>
<evidence type="ECO:0000313" key="3">
    <source>
        <dbReference type="Proteomes" id="UP000294325"/>
    </source>
</evidence>
<feature type="compositionally biased region" description="Polar residues" evidence="1">
    <location>
        <begin position="103"/>
        <end position="120"/>
    </location>
</feature>
<keyword evidence="3" id="KW-1185">Reference proteome</keyword>
<reference evidence="2 3" key="1">
    <citation type="submission" date="2019-03" db="EMBL/GenBank/DDBJ databases">
        <title>The genome sequence of Nitrosococcus wardiae strain D1FHST reveals the archetypal metabolic capacity of ammonia-oxidizing Gammaproteobacteria.</title>
        <authorList>
            <person name="Wang L."/>
            <person name="Lim C.K."/>
            <person name="Hanson T.E."/>
            <person name="Dang H."/>
            <person name="Klotz M.G."/>
        </authorList>
    </citation>
    <scope>NUCLEOTIDE SEQUENCE [LARGE SCALE GENOMIC DNA]</scope>
    <source>
        <strain evidence="2 3">D1FHS</strain>
    </source>
</reference>
<dbReference type="AlphaFoldDB" id="A0A4P7BXJ0"/>
<dbReference type="KEGG" id="nwr:E3U44_00600"/>
<protein>
    <submittedName>
        <fullName evidence="2">Uncharacterized protein</fullName>
    </submittedName>
</protein>
<sequence length="120" mass="13548">MPNSISNEIPLKKSTSPQVAFYGLEATVCYLMTRFMTHPCSQTARAIVHHLQLLTEHPEVQDEAESDKVYGKLLEEWQVITLSLDLSPLYPEEGFCGRKIPQSWRQKTPQESTASIEQGG</sequence>
<dbReference type="Proteomes" id="UP000294325">
    <property type="component" value="Chromosome"/>
</dbReference>